<keyword evidence="2" id="KW-1185">Reference proteome</keyword>
<evidence type="ECO:0000313" key="2">
    <source>
        <dbReference type="Proteomes" id="UP000499080"/>
    </source>
</evidence>
<reference evidence="1 2" key="1">
    <citation type="journal article" date="2019" name="Sci. Rep.">
        <title>Orb-weaving spider Araneus ventricosus genome elucidates the spidroin gene catalogue.</title>
        <authorList>
            <person name="Kono N."/>
            <person name="Nakamura H."/>
            <person name="Ohtoshi R."/>
            <person name="Moran D.A.P."/>
            <person name="Shinohara A."/>
            <person name="Yoshida Y."/>
            <person name="Fujiwara M."/>
            <person name="Mori M."/>
            <person name="Tomita M."/>
            <person name="Arakawa K."/>
        </authorList>
    </citation>
    <scope>NUCLEOTIDE SEQUENCE [LARGE SCALE GENOMIC DNA]</scope>
</reference>
<organism evidence="1 2">
    <name type="scientific">Araneus ventricosus</name>
    <name type="common">Orbweaver spider</name>
    <name type="synonym">Epeira ventricosa</name>
    <dbReference type="NCBI Taxonomy" id="182803"/>
    <lineage>
        <taxon>Eukaryota</taxon>
        <taxon>Metazoa</taxon>
        <taxon>Ecdysozoa</taxon>
        <taxon>Arthropoda</taxon>
        <taxon>Chelicerata</taxon>
        <taxon>Arachnida</taxon>
        <taxon>Araneae</taxon>
        <taxon>Araneomorphae</taxon>
        <taxon>Entelegynae</taxon>
        <taxon>Araneoidea</taxon>
        <taxon>Araneidae</taxon>
        <taxon>Araneus</taxon>
    </lineage>
</organism>
<dbReference type="AlphaFoldDB" id="A0A4Y2CJQ8"/>
<accession>A0A4Y2CJQ8</accession>
<protein>
    <submittedName>
        <fullName evidence="1">Uncharacterized protein</fullName>
    </submittedName>
</protein>
<sequence length="91" mass="10369">MGACDDLPAKPELFHWGRMIRARRELVTQLCRASVNSAIKEHGITCRVTAATFGENAPCVSSMISFRLSAVHEGRKKLWFVDERRRNYGNF</sequence>
<gene>
    <name evidence="1" type="ORF">AVEN_75612_1</name>
</gene>
<dbReference type="EMBL" id="BGPR01000205">
    <property type="protein sequence ID" value="GBM04661.1"/>
    <property type="molecule type" value="Genomic_DNA"/>
</dbReference>
<name>A0A4Y2CJQ8_ARAVE</name>
<comment type="caution">
    <text evidence="1">The sequence shown here is derived from an EMBL/GenBank/DDBJ whole genome shotgun (WGS) entry which is preliminary data.</text>
</comment>
<proteinExistence type="predicted"/>
<dbReference type="Proteomes" id="UP000499080">
    <property type="component" value="Unassembled WGS sequence"/>
</dbReference>
<evidence type="ECO:0000313" key="1">
    <source>
        <dbReference type="EMBL" id="GBM04661.1"/>
    </source>
</evidence>